<evidence type="ECO:0000256" key="15">
    <source>
        <dbReference type="PIRSR" id="PIRSR000216-1"/>
    </source>
</evidence>
<evidence type="ECO:0000256" key="8">
    <source>
        <dbReference type="ARBA" id="ARBA00023014"/>
    </source>
</evidence>
<dbReference type="Gene3D" id="3.40.30.10">
    <property type="entry name" value="Glutaredoxin"/>
    <property type="match status" value="1"/>
</dbReference>
<keyword evidence="9" id="KW-0830">Ubiquinone</keyword>
<dbReference type="RefSeq" id="WP_250250120.1">
    <property type="nucleotide sequence ID" value="NZ_CP097751.1"/>
</dbReference>
<dbReference type="PROSITE" id="PS01099">
    <property type="entry name" value="COMPLEX1_24K"/>
    <property type="match status" value="1"/>
</dbReference>
<dbReference type="InterPro" id="IPR041921">
    <property type="entry name" value="NuoE_N"/>
</dbReference>
<feature type="binding site" evidence="15">
    <location>
        <position position="140"/>
    </location>
    <ligand>
        <name>[2Fe-2S] cluster</name>
        <dbReference type="ChEBI" id="CHEBI:190135"/>
    </ligand>
</feature>
<keyword evidence="6 15" id="KW-0479">Metal-binding</keyword>
<evidence type="ECO:0000256" key="7">
    <source>
        <dbReference type="ARBA" id="ARBA00023004"/>
    </source>
</evidence>
<dbReference type="GO" id="GO:0048038">
    <property type="term" value="F:quinone binding"/>
    <property type="evidence" value="ECO:0007669"/>
    <property type="project" value="UniProtKB-KW"/>
</dbReference>
<dbReference type="InterPro" id="IPR036249">
    <property type="entry name" value="Thioredoxin-like_sf"/>
</dbReference>
<feature type="binding site" evidence="15">
    <location>
        <position position="104"/>
    </location>
    <ligand>
        <name>[2Fe-2S] cluster</name>
        <dbReference type="ChEBI" id="CHEBI:190135"/>
    </ligand>
</feature>
<evidence type="ECO:0000256" key="6">
    <source>
        <dbReference type="ARBA" id="ARBA00022723"/>
    </source>
</evidence>
<dbReference type="Gene3D" id="1.10.10.1590">
    <property type="entry name" value="NADH-quinone oxidoreductase subunit E"/>
    <property type="match status" value="1"/>
</dbReference>
<dbReference type="KEGG" id="bhb:M9394_00805"/>
<evidence type="ECO:0000256" key="2">
    <source>
        <dbReference type="ARBA" id="ARBA00010643"/>
    </source>
</evidence>
<name>A0AAE9I7H7_9ENTR</name>
<dbReference type="GO" id="GO:0046872">
    <property type="term" value="F:metal ion binding"/>
    <property type="evidence" value="ECO:0007669"/>
    <property type="project" value="UniProtKB-KW"/>
</dbReference>
<evidence type="ECO:0000256" key="4">
    <source>
        <dbReference type="ARBA" id="ARBA00022714"/>
    </source>
</evidence>
<evidence type="ECO:0000256" key="5">
    <source>
        <dbReference type="ARBA" id="ARBA00022719"/>
    </source>
</evidence>
<dbReference type="EMBL" id="CP097751">
    <property type="protein sequence ID" value="URJ27680.1"/>
    <property type="molecule type" value="Genomic_DNA"/>
</dbReference>
<evidence type="ECO:0000313" key="16">
    <source>
        <dbReference type="EMBL" id="URJ27680.1"/>
    </source>
</evidence>
<organism evidence="16 17">
    <name type="scientific">Candidatus Blochmanniella camponoti</name>
    <dbReference type="NCBI Taxonomy" id="108080"/>
    <lineage>
        <taxon>Bacteria</taxon>
        <taxon>Pseudomonadati</taxon>
        <taxon>Pseudomonadota</taxon>
        <taxon>Gammaproteobacteria</taxon>
        <taxon>Enterobacterales</taxon>
        <taxon>Enterobacteriaceae</taxon>
        <taxon>ant endosymbionts</taxon>
        <taxon>Candidatus Blochmanniella</taxon>
    </lineage>
</organism>
<evidence type="ECO:0000256" key="14">
    <source>
        <dbReference type="ARBA" id="ARBA00047712"/>
    </source>
</evidence>
<dbReference type="NCBIfam" id="NF005722">
    <property type="entry name" value="PRK07539.1-2"/>
    <property type="match status" value="1"/>
</dbReference>
<protein>
    <recommendedName>
        <fullName evidence="3">NADH-quinone oxidoreductase subunit E</fullName>
    </recommendedName>
    <alternativeName>
        <fullName evidence="11">NADH dehydrogenase I subunit E</fullName>
    </alternativeName>
    <alternativeName>
        <fullName evidence="12">NDH-1 subunit E</fullName>
    </alternativeName>
</protein>
<dbReference type="PANTHER" id="PTHR10371">
    <property type="entry name" value="NADH DEHYDROGENASE UBIQUINONE FLAVOPROTEIN 2, MITOCHONDRIAL"/>
    <property type="match status" value="1"/>
</dbReference>
<dbReference type="FunFam" id="3.40.30.10:FF:000015">
    <property type="entry name" value="NADH-quinone oxidoreductase subunit E"/>
    <property type="match status" value="1"/>
</dbReference>
<keyword evidence="4 15" id="KW-0001">2Fe-2S</keyword>
<comment type="subunit">
    <text evidence="10">Composed of 13 different subunits. Subunits NuoCD, E, F, and G constitute the peripheral sector of the complex.</text>
</comment>
<dbReference type="Pfam" id="PF01257">
    <property type="entry name" value="2Fe-2S_thioredx"/>
    <property type="match status" value="1"/>
</dbReference>
<comment type="cofactor">
    <cofactor evidence="13">
        <name>[2Fe-2S] cluster</name>
        <dbReference type="ChEBI" id="CHEBI:190135"/>
    </cofactor>
</comment>
<feature type="binding site" evidence="15">
    <location>
        <position position="99"/>
    </location>
    <ligand>
        <name>[2Fe-2S] cluster</name>
        <dbReference type="ChEBI" id="CHEBI:190135"/>
    </ligand>
</feature>
<feature type="binding site" evidence="15">
    <location>
        <position position="144"/>
    </location>
    <ligand>
        <name>[2Fe-2S] cluster</name>
        <dbReference type="ChEBI" id="CHEBI:190135"/>
    </ligand>
</feature>
<keyword evidence="8 15" id="KW-0411">Iron-sulfur</keyword>
<comment type="cofactor">
    <cofactor evidence="15">
        <name>[2Fe-2S] cluster</name>
        <dbReference type="ChEBI" id="CHEBI:190135"/>
    </cofactor>
    <text evidence="15">Binds 1 [2Fe-2S] cluster.</text>
</comment>
<comment type="catalytic activity">
    <reaction evidence="14">
        <text>a quinone + NADH + 5 H(+)(in) = a quinol + NAD(+) + 4 H(+)(out)</text>
        <dbReference type="Rhea" id="RHEA:57888"/>
        <dbReference type="ChEBI" id="CHEBI:15378"/>
        <dbReference type="ChEBI" id="CHEBI:24646"/>
        <dbReference type="ChEBI" id="CHEBI:57540"/>
        <dbReference type="ChEBI" id="CHEBI:57945"/>
        <dbReference type="ChEBI" id="CHEBI:132124"/>
    </reaction>
</comment>
<evidence type="ECO:0000256" key="3">
    <source>
        <dbReference type="ARBA" id="ARBA00019898"/>
    </source>
</evidence>
<keyword evidence="5" id="KW-0874">Quinone</keyword>
<proteinExistence type="inferred from homology"/>
<dbReference type="AlphaFoldDB" id="A0AAE9I7H7"/>
<dbReference type="GO" id="GO:0051537">
    <property type="term" value="F:2 iron, 2 sulfur cluster binding"/>
    <property type="evidence" value="ECO:0007669"/>
    <property type="project" value="UniProtKB-KW"/>
</dbReference>
<evidence type="ECO:0000256" key="13">
    <source>
        <dbReference type="ARBA" id="ARBA00034078"/>
    </source>
</evidence>
<keyword evidence="16" id="KW-0560">Oxidoreductase</keyword>
<evidence type="ECO:0000256" key="11">
    <source>
        <dbReference type="ARBA" id="ARBA00031580"/>
    </source>
</evidence>
<reference evidence="16" key="1">
    <citation type="submission" date="2022-05" db="EMBL/GenBank/DDBJ databases">
        <title>Impact of host demography and evolutionary history on endosymbiont molecular evolution: a test in carpenter ants (Genus Camponotus) and their Blochmannia endosymbionts.</title>
        <authorList>
            <person name="Manthey J.D."/>
            <person name="Giron J.C."/>
            <person name="Hruska J.P."/>
        </authorList>
    </citation>
    <scope>NUCLEOTIDE SEQUENCE</scope>
    <source>
        <strain evidence="16">C-049</strain>
    </source>
</reference>
<dbReference type="CDD" id="cd03064">
    <property type="entry name" value="TRX_Fd_NuoE"/>
    <property type="match status" value="1"/>
</dbReference>
<dbReference type="PIRSF" id="PIRSF000216">
    <property type="entry name" value="NADH_DH_24kDa"/>
    <property type="match status" value="1"/>
</dbReference>
<accession>A0AAE9I7H7</accession>
<evidence type="ECO:0000256" key="1">
    <source>
        <dbReference type="ARBA" id="ARBA00002378"/>
    </source>
</evidence>
<dbReference type="InterPro" id="IPR042128">
    <property type="entry name" value="NuoE_dom"/>
</dbReference>
<evidence type="ECO:0000256" key="9">
    <source>
        <dbReference type="ARBA" id="ARBA00023075"/>
    </source>
</evidence>
<evidence type="ECO:0000256" key="10">
    <source>
        <dbReference type="ARBA" id="ARBA00026021"/>
    </source>
</evidence>
<dbReference type="FunFam" id="1.10.10.1590:FF:000001">
    <property type="entry name" value="NADH-quinone oxidoreductase subunit E"/>
    <property type="match status" value="1"/>
</dbReference>
<evidence type="ECO:0000256" key="12">
    <source>
        <dbReference type="ARBA" id="ARBA00032788"/>
    </source>
</evidence>
<keyword evidence="7 15" id="KW-0408">Iron</keyword>
<sequence>MSNIKINDTPTSLSSNSFFQLSQEECNAIQEECTHYEDMRAASIEALKIIQKNHGWVPDEAIIFIAKILCISAADLEGVATFYNQIFRQPVGRHIIRYCDSAVCYLVGCEKIKNTLIYLLNIKVGNTTSDHRFTLLPTCCLGICDKAPVIMIDKDIYSCIVPETITKLLGQYL</sequence>
<dbReference type="PANTHER" id="PTHR10371:SF3">
    <property type="entry name" value="NADH DEHYDROGENASE [UBIQUINONE] FLAVOPROTEIN 2, MITOCHONDRIAL"/>
    <property type="match status" value="1"/>
</dbReference>
<dbReference type="SUPFAM" id="SSF52833">
    <property type="entry name" value="Thioredoxin-like"/>
    <property type="match status" value="1"/>
</dbReference>
<gene>
    <name evidence="16" type="primary">nuoE</name>
    <name evidence="16" type="ORF">M9394_00805</name>
</gene>
<dbReference type="Proteomes" id="UP001056323">
    <property type="component" value="Chromosome"/>
</dbReference>
<comment type="similarity">
    <text evidence="2">Belongs to the complex I 24 kDa subunit family.</text>
</comment>
<dbReference type="InterPro" id="IPR002023">
    <property type="entry name" value="NuoE-like"/>
</dbReference>
<comment type="function">
    <text evidence="1">NDH-1 shuttles electrons from NADH, via FMN and iron-sulfur (Fe-S) centers, to quinones in the respiratory chain. The immediate electron acceptor for the enzyme in this species is believed to be ubiquinone. Couples the redox reaction to proton translocation (for every two electrons transferred, four hydrogen ions are translocated across the cytoplasmic membrane), and thus conserves the redox energy in a proton gradient.</text>
</comment>
<dbReference type="GO" id="GO:0003954">
    <property type="term" value="F:NADH dehydrogenase activity"/>
    <property type="evidence" value="ECO:0007669"/>
    <property type="project" value="TreeGrafter"/>
</dbReference>
<dbReference type="NCBIfam" id="TIGR01958">
    <property type="entry name" value="nuoE_fam"/>
    <property type="match status" value="1"/>
</dbReference>
<evidence type="ECO:0000313" key="17">
    <source>
        <dbReference type="Proteomes" id="UP001056323"/>
    </source>
</evidence>